<dbReference type="Pfam" id="PF13640">
    <property type="entry name" value="2OG-FeII_Oxy_3"/>
    <property type="match status" value="1"/>
</dbReference>
<feature type="domain" description="Fe2OG dioxygenase" evidence="7">
    <location>
        <begin position="83"/>
        <end position="196"/>
    </location>
</feature>
<dbReference type="Proteomes" id="UP000006056">
    <property type="component" value="Chromosome"/>
</dbReference>
<dbReference type="RefSeq" id="WP_014787673.1">
    <property type="nucleotide sequence ID" value="NC_018014.1"/>
</dbReference>
<dbReference type="SMART" id="SM00702">
    <property type="entry name" value="P4Hc"/>
    <property type="match status" value="1"/>
</dbReference>
<sequence>MPLATPAPHIIVPNFLTTEEHASLLRWTLENQASFVPARVFTGIDEDRRRALVLPDIGPFKMPFAAAAAKQYRSWVAQMGLPPFDLAGVELELAAHNDGAHFHRHLDTQTVMGGDGSHRALSAVYYFHREPKRFTGGQLRIYPQGSHDDEVFATVEPMQNTLAVFPSWAAHQVMRVECPSQDFADSRFAVNCWLHVRTRPTTESPKQ</sequence>
<gene>
    <name evidence="8" type="ordered locus">Terro_4208</name>
</gene>
<comment type="cofactor">
    <cofactor evidence="1">
        <name>L-ascorbate</name>
        <dbReference type="ChEBI" id="CHEBI:38290"/>
    </cofactor>
</comment>
<keyword evidence="5" id="KW-0560">Oxidoreductase</keyword>
<dbReference type="GO" id="GO:0031418">
    <property type="term" value="F:L-ascorbic acid binding"/>
    <property type="evidence" value="ECO:0007669"/>
    <property type="project" value="UniProtKB-KW"/>
</dbReference>
<dbReference type="InterPro" id="IPR005123">
    <property type="entry name" value="Oxoglu/Fe-dep_dioxygenase_dom"/>
</dbReference>
<reference evidence="8 9" key="1">
    <citation type="submission" date="2012-06" db="EMBL/GenBank/DDBJ databases">
        <title>Complete genome of Terriglobus roseus DSM 18391.</title>
        <authorList>
            <consortium name="US DOE Joint Genome Institute (JGI-PGF)"/>
            <person name="Lucas S."/>
            <person name="Copeland A."/>
            <person name="Lapidus A."/>
            <person name="Glavina del Rio T."/>
            <person name="Dalin E."/>
            <person name="Tice H."/>
            <person name="Bruce D."/>
            <person name="Goodwin L."/>
            <person name="Pitluck S."/>
            <person name="Peters L."/>
            <person name="Mikhailova N."/>
            <person name="Munk A.C.C."/>
            <person name="Kyrpides N."/>
            <person name="Mavromatis K."/>
            <person name="Ivanova N."/>
            <person name="Brettin T."/>
            <person name="Detter J.C."/>
            <person name="Han C."/>
            <person name="Larimer F."/>
            <person name="Land M."/>
            <person name="Hauser L."/>
            <person name="Markowitz V."/>
            <person name="Cheng J.-F."/>
            <person name="Hugenholtz P."/>
            <person name="Woyke T."/>
            <person name="Wu D."/>
            <person name="Brambilla E."/>
            <person name="Klenk H.-P."/>
            <person name="Eisen J.A."/>
        </authorList>
    </citation>
    <scope>NUCLEOTIDE SEQUENCE [LARGE SCALE GENOMIC DNA]</scope>
    <source>
        <strain evidence="9">DSM 18391 / NRRL B-41598 / KBS 63</strain>
    </source>
</reference>
<dbReference type="eggNOG" id="COG3751">
    <property type="taxonomic scope" value="Bacteria"/>
</dbReference>
<evidence type="ECO:0000313" key="8">
    <source>
        <dbReference type="EMBL" id="AFL90413.1"/>
    </source>
</evidence>
<evidence type="ECO:0000256" key="2">
    <source>
        <dbReference type="ARBA" id="ARBA00022723"/>
    </source>
</evidence>
<dbReference type="AlphaFoldDB" id="I3ZME5"/>
<proteinExistence type="predicted"/>
<dbReference type="InterPro" id="IPR044862">
    <property type="entry name" value="Pro_4_hyd_alph_FE2OG_OXY"/>
</dbReference>
<dbReference type="InterPro" id="IPR051559">
    <property type="entry name" value="HIF_prolyl_hydroxylases"/>
</dbReference>
<dbReference type="EMBL" id="CP003379">
    <property type="protein sequence ID" value="AFL90413.1"/>
    <property type="molecule type" value="Genomic_DNA"/>
</dbReference>
<dbReference type="Gene3D" id="2.60.120.620">
    <property type="entry name" value="q2cbj1_9rhob like domain"/>
    <property type="match status" value="1"/>
</dbReference>
<keyword evidence="4" id="KW-0223">Dioxygenase</keyword>
<evidence type="ECO:0000313" key="9">
    <source>
        <dbReference type="Proteomes" id="UP000006056"/>
    </source>
</evidence>
<dbReference type="GO" id="GO:0051213">
    <property type="term" value="F:dioxygenase activity"/>
    <property type="evidence" value="ECO:0007669"/>
    <property type="project" value="UniProtKB-KW"/>
</dbReference>
<dbReference type="OrthoDB" id="8926796at2"/>
<dbReference type="GO" id="GO:0016705">
    <property type="term" value="F:oxidoreductase activity, acting on paired donors, with incorporation or reduction of molecular oxygen"/>
    <property type="evidence" value="ECO:0007669"/>
    <property type="project" value="InterPro"/>
</dbReference>
<keyword evidence="9" id="KW-1185">Reference proteome</keyword>
<dbReference type="GO" id="GO:0005506">
    <property type="term" value="F:iron ion binding"/>
    <property type="evidence" value="ECO:0007669"/>
    <property type="project" value="InterPro"/>
</dbReference>
<keyword evidence="2" id="KW-0479">Metal-binding</keyword>
<dbReference type="HOGENOM" id="CLU_077684_1_0_0"/>
<evidence type="ECO:0000256" key="5">
    <source>
        <dbReference type="ARBA" id="ARBA00023002"/>
    </source>
</evidence>
<evidence type="ECO:0000256" key="4">
    <source>
        <dbReference type="ARBA" id="ARBA00022964"/>
    </source>
</evidence>
<evidence type="ECO:0000256" key="1">
    <source>
        <dbReference type="ARBA" id="ARBA00001961"/>
    </source>
</evidence>
<dbReference type="KEGG" id="trs:Terro_4208"/>
<dbReference type="STRING" id="926566.Terro_4208"/>
<organism evidence="8 9">
    <name type="scientific">Terriglobus roseus (strain DSM 18391 / NRRL B-41598 / KBS 63)</name>
    <dbReference type="NCBI Taxonomy" id="926566"/>
    <lineage>
        <taxon>Bacteria</taxon>
        <taxon>Pseudomonadati</taxon>
        <taxon>Acidobacteriota</taxon>
        <taxon>Terriglobia</taxon>
        <taxon>Terriglobales</taxon>
        <taxon>Acidobacteriaceae</taxon>
        <taxon>Terriglobus</taxon>
    </lineage>
</organism>
<dbReference type="PATRIC" id="fig|926566.3.peg.4160"/>
<protein>
    <recommendedName>
        <fullName evidence="7">Fe2OG dioxygenase domain-containing protein</fullName>
    </recommendedName>
</protein>
<keyword evidence="3" id="KW-0847">Vitamin C</keyword>
<dbReference type="PANTHER" id="PTHR12907:SF26">
    <property type="entry name" value="HIF PROLYL HYDROXYLASE, ISOFORM C"/>
    <property type="match status" value="1"/>
</dbReference>
<dbReference type="PANTHER" id="PTHR12907">
    <property type="entry name" value="EGL NINE HOMOLOG-RELATED"/>
    <property type="match status" value="1"/>
</dbReference>
<evidence type="ECO:0000256" key="6">
    <source>
        <dbReference type="ARBA" id="ARBA00023004"/>
    </source>
</evidence>
<name>I3ZME5_TERRK</name>
<evidence type="ECO:0000256" key="3">
    <source>
        <dbReference type="ARBA" id="ARBA00022896"/>
    </source>
</evidence>
<evidence type="ECO:0000259" key="7">
    <source>
        <dbReference type="PROSITE" id="PS51471"/>
    </source>
</evidence>
<accession>I3ZME5</accession>
<dbReference type="InterPro" id="IPR006620">
    <property type="entry name" value="Pro_4_hyd_alph"/>
</dbReference>
<keyword evidence="6" id="KW-0408">Iron</keyword>
<dbReference type="PROSITE" id="PS51471">
    <property type="entry name" value="FE2OG_OXY"/>
    <property type="match status" value="1"/>
</dbReference>